<evidence type="ECO:0000259" key="1">
    <source>
        <dbReference type="Pfam" id="PF00462"/>
    </source>
</evidence>
<dbReference type="PROSITE" id="PS51354">
    <property type="entry name" value="GLUTAREDOXIN_2"/>
    <property type="match status" value="1"/>
</dbReference>
<dbReference type="Proteomes" id="UP000178495">
    <property type="component" value="Unassembled WGS sequence"/>
</dbReference>
<dbReference type="Gene3D" id="3.40.30.10">
    <property type="entry name" value="Glutaredoxin"/>
    <property type="match status" value="1"/>
</dbReference>
<organism evidence="2 3">
    <name type="scientific">Candidatus Liptonbacteria bacterium RIFCSPLOWO2_01_FULL_56_20</name>
    <dbReference type="NCBI Taxonomy" id="1798652"/>
    <lineage>
        <taxon>Bacteria</taxon>
        <taxon>Candidatus Liptoniibacteriota</taxon>
    </lineage>
</organism>
<comment type="caution">
    <text evidence="2">The sequence shown here is derived from an EMBL/GenBank/DDBJ whole genome shotgun (WGS) entry which is preliminary data.</text>
</comment>
<name>A0A1G2CIP3_9BACT</name>
<dbReference type="EMBL" id="MHLC01000016">
    <property type="protein sequence ID" value="OGZ01263.1"/>
    <property type="molecule type" value="Genomic_DNA"/>
</dbReference>
<sequence>MNRAPITLYTTSACTYSRMTKRFLEQHGIPYVEYDVIGNDAARAAMVAKSSQVGVPVIEVDGEIFVGFDERELRRALDLA</sequence>
<feature type="domain" description="Glutaredoxin" evidence="1">
    <location>
        <begin position="6"/>
        <end position="64"/>
    </location>
</feature>
<dbReference type="PANTHER" id="PTHR34386:SF1">
    <property type="entry name" value="GLUTAREDOXIN-LIKE PROTEIN NRDH"/>
    <property type="match status" value="1"/>
</dbReference>
<reference evidence="2 3" key="1">
    <citation type="journal article" date="2016" name="Nat. Commun.">
        <title>Thousands of microbial genomes shed light on interconnected biogeochemical processes in an aquifer system.</title>
        <authorList>
            <person name="Anantharaman K."/>
            <person name="Brown C.T."/>
            <person name="Hug L.A."/>
            <person name="Sharon I."/>
            <person name="Castelle C.J."/>
            <person name="Probst A.J."/>
            <person name="Thomas B.C."/>
            <person name="Singh A."/>
            <person name="Wilkins M.J."/>
            <person name="Karaoz U."/>
            <person name="Brodie E.L."/>
            <person name="Williams K.H."/>
            <person name="Hubbard S.S."/>
            <person name="Banfield J.F."/>
        </authorList>
    </citation>
    <scope>NUCLEOTIDE SEQUENCE [LARGE SCALE GENOMIC DNA]</scope>
</reference>
<proteinExistence type="predicted"/>
<dbReference type="InterPro" id="IPR002109">
    <property type="entry name" value="Glutaredoxin"/>
</dbReference>
<protein>
    <recommendedName>
        <fullName evidence="1">Glutaredoxin domain-containing protein</fullName>
    </recommendedName>
</protein>
<gene>
    <name evidence="2" type="ORF">A3A43_00155</name>
</gene>
<dbReference type="STRING" id="1798652.A3A43_00155"/>
<dbReference type="SUPFAM" id="SSF52833">
    <property type="entry name" value="Thioredoxin-like"/>
    <property type="match status" value="1"/>
</dbReference>
<dbReference type="AlphaFoldDB" id="A0A1G2CIP3"/>
<evidence type="ECO:0000313" key="3">
    <source>
        <dbReference type="Proteomes" id="UP000178495"/>
    </source>
</evidence>
<accession>A0A1G2CIP3</accession>
<evidence type="ECO:0000313" key="2">
    <source>
        <dbReference type="EMBL" id="OGZ01263.1"/>
    </source>
</evidence>
<dbReference type="Pfam" id="PF00462">
    <property type="entry name" value="Glutaredoxin"/>
    <property type="match status" value="1"/>
</dbReference>
<dbReference type="CDD" id="cd02976">
    <property type="entry name" value="NrdH"/>
    <property type="match status" value="1"/>
</dbReference>
<dbReference type="InterPro" id="IPR036249">
    <property type="entry name" value="Thioredoxin-like_sf"/>
</dbReference>
<dbReference type="InterPro" id="IPR051548">
    <property type="entry name" value="Grx-like_ET"/>
</dbReference>
<dbReference type="GO" id="GO:0009055">
    <property type="term" value="F:electron transfer activity"/>
    <property type="evidence" value="ECO:0007669"/>
    <property type="project" value="TreeGrafter"/>
</dbReference>
<dbReference type="PANTHER" id="PTHR34386">
    <property type="entry name" value="GLUTAREDOXIN"/>
    <property type="match status" value="1"/>
</dbReference>
<dbReference type="GO" id="GO:0045454">
    <property type="term" value="P:cell redox homeostasis"/>
    <property type="evidence" value="ECO:0007669"/>
    <property type="project" value="TreeGrafter"/>
</dbReference>